<accession>A0AAW0LNV5</accession>
<dbReference type="Proteomes" id="UP000237347">
    <property type="component" value="Unassembled WGS sequence"/>
</dbReference>
<name>A0AAW0LNV5_QUESU</name>
<dbReference type="AlphaFoldDB" id="A0AAW0LNV5"/>
<evidence type="ECO:0000313" key="2">
    <source>
        <dbReference type="Proteomes" id="UP000237347"/>
    </source>
</evidence>
<comment type="caution">
    <text evidence="1">The sequence shown here is derived from an EMBL/GenBank/DDBJ whole genome shotgun (WGS) entry which is preliminary data.</text>
</comment>
<dbReference type="EMBL" id="PKMF04000071">
    <property type="protein sequence ID" value="KAK7852865.1"/>
    <property type="molecule type" value="Genomic_DNA"/>
</dbReference>
<sequence>MHINPYIFGDFAHKALAKRLFRVFAKKNDFWTRFIILLHCCHDGVICLCFFPSDGTKQSIDSSNISSRYYSFSFSLGWISAQLFQGKINMVFSNFHSESWR</sequence>
<organism evidence="1 2">
    <name type="scientific">Quercus suber</name>
    <name type="common">Cork oak</name>
    <dbReference type="NCBI Taxonomy" id="58331"/>
    <lineage>
        <taxon>Eukaryota</taxon>
        <taxon>Viridiplantae</taxon>
        <taxon>Streptophyta</taxon>
        <taxon>Embryophyta</taxon>
        <taxon>Tracheophyta</taxon>
        <taxon>Spermatophyta</taxon>
        <taxon>Magnoliopsida</taxon>
        <taxon>eudicotyledons</taxon>
        <taxon>Gunneridae</taxon>
        <taxon>Pentapetalae</taxon>
        <taxon>rosids</taxon>
        <taxon>fabids</taxon>
        <taxon>Fagales</taxon>
        <taxon>Fagaceae</taxon>
        <taxon>Quercus</taxon>
    </lineage>
</organism>
<protein>
    <submittedName>
        <fullName evidence="1">Uncharacterized protein</fullName>
    </submittedName>
</protein>
<proteinExistence type="predicted"/>
<gene>
    <name evidence="1" type="ORF">CFP56_037696</name>
</gene>
<evidence type="ECO:0000313" key="1">
    <source>
        <dbReference type="EMBL" id="KAK7852865.1"/>
    </source>
</evidence>
<keyword evidence="2" id="KW-1185">Reference proteome</keyword>
<reference evidence="1 2" key="1">
    <citation type="journal article" date="2018" name="Sci. Data">
        <title>The draft genome sequence of cork oak.</title>
        <authorList>
            <person name="Ramos A.M."/>
            <person name="Usie A."/>
            <person name="Barbosa P."/>
            <person name="Barros P.M."/>
            <person name="Capote T."/>
            <person name="Chaves I."/>
            <person name="Simoes F."/>
            <person name="Abreu I."/>
            <person name="Carrasquinho I."/>
            <person name="Faro C."/>
            <person name="Guimaraes J.B."/>
            <person name="Mendonca D."/>
            <person name="Nobrega F."/>
            <person name="Rodrigues L."/>
            <person name="Saibo N.J.M."/>
            <person name="Varela M.C."/>
            <person name="Egas C."/>
            <person name="Matos J."/>
            <person name="Miguel C.M."/>
            <person name="Oliveira M.M."/>
            <person name="Ricardo C.P."/>
            <person name="Goncalves S."/>
        </authorList>
    </citation>
    <scope>NUCLEOTIDE SEQUENCE [LARGE SCALE GENOMIC DNA]</scope>
    <source>
        <strain evidence="2">cv. HL8</strain>
    </source>
</reference>